<dbReference type="RefSeq" id="WP_220560403.1">
    <property type="nucleotide sequence ID" value="NZ_CP074133.1"/>
</dbReference>
<evidence type="ECO:0000313" key="1">
    <source>
        <dbReference type="EMBL" id="QUX24933.1"/>
    </source>
</evidence>
<organism evidence="1 2">
    <name type="scientific">Nocardiopsis changdeensis</name>
    <dbReference type="NCBI Taxonomy" id="2831969"/>
    <lineage>
        <taxon>Bacteria</taxon>
        <taxon>Bacillati</taxon>
        <taxon>Actinomycetota</taxon>
        <taxon>Actinomycetes</taxon>
        <taxon>Streptosporangiales</taxon>
        <taxon>Nocardiopsidaceae</taxon>
        <taxon>Nocardiopsis</taxon>
    </lineage>
</organism>
<name>A0ABX8BSY8_9ACTN</name>
<gene>
    <name evidence="1" type="primary">fxsA</name>
    <name evidence="1" type="ORF">KGD84_12090</name>
</gene>
<proteinExistence type="predicted"/>
<evidence type="ECO:0000313" key="2">
    <source>
        <dbReference type="Proteomes" id="UP000676079"/>
    </source>
</evidence>
<keyword evidence="2" id="KW-1185">Reference proteome</keyword>
<dbReference type="Proteomes" id="UP000676079">
    <property type="component" value="Chromosome"/>
</dbReference>
<protein>
    <submittedName>
        <fullName evidence="1">FXSXX-COOH protein</fullName>
    </submittedName>
</protein>
<sequence>MDEQPLSPGVGLVEVSGLSLRDLGTAGDTVIARALREVLATTPDGEEGVAAFSNDGDDGGPW</sequence>
<reference evidence="1 2" key="1">
    <citation type="submission" date="2021-05" db="EMBL/GenBank/DDBJ databases">
        <title>Direct Submission.</title>
        <authorList>
            <person name="Li K."/>
            <person name="Gao J."/>
        </authorList>
    </citation>
    <scope>NUCLEOTIDE SEQUENCE [LARGE SCALE GENOMIC DNA]</scope>
    <source>
        <strain evidence="1 2">Mg02</strain>
    </source>
</reference>
<dbReference type="InterPro" id="IPR026334">
    <property type="entry name" value="FxSxx-COOH"/>
</dbReference>
<accession>A0ABX8BSY8</accession>
<dbReference type="NCBIfam" id="TIGR04268">
    <property type="entry name" value="FxSxx-COOH"/>
    <property type="match status" value="1"/>
</dbReference>
<dbReference type="EMBL" id="CP074133">
    <property type="protein sequence ID" value="QUX24933.1"/>
    <property type="molecule type" value="Genomic_DNA"/>
</dbReference>